<comment type="PTM">
    <text evidence="8">Glycosylated.</text>
</comment>
<feature type="binding site" evidence="6">
    <location>
        <position position="294"/>
    </location>
    <ligand>
        <name>Ca(2+)</name>
        <dbReference type="ChEBI" id="CHEBI:29108"/>
        <label>1</label>
        <note>catalytic</note>
    </ligand>
</feature>
<reference evidence="9" key="1">
    <citation type="journal article" date="2019" name="Environ. Microbiol.">
        <title>Fungal ecological strategies reflected in gene transcription - a case study of two litter decomposers.</title>
        <authorList>
            <person name="Barbi F."/>
            <person name="Kohler A."/>
            <person name="Barry K."/>
            <person name="Baskaran P."/>
            <person name="Daum C."/>
            <person name="Fauchery L."/>
            <person name="Ihrmark K."/>
            <person name="Kuo A."/>
            <person name="LaButti K."/>
            <person name="Lipzen A."/>
            <person name="Morin E."/>
            <person name="Grigoriev I.V."/>
            <person name="Henrissat B."/>
            <person name="Lindahl B."/>
            <person name="Martin F."/>
        </authorList>
    </citation>
    <scope>NUCLEOTIDE SEQUENCE</scope>
    <source>
        <strain evidence="9">JB14</strain>
    </source>
</reference>
<dbReference type="EMBL" id="ML769424">
    <property type="protein sequence ID" value="KAE9403564.1"/>
    <property type="molecule type" value="Genomic_DNA"/>
</dbReference>
<organism evidence="9 10">
    <name type="scientific">Gymnopus androsaceus JB14</name>
    <dbReference type="NCBI Taxonomy" id="1447944"/>
    <lineage>
        <taxon>Eukaryota</taxon>
        <taxon>Fungi</taxon>
        <taxon>Dikarya</taxon>
        <taxon>Basidiomycota</taxon>
        <taxon>Agaricomycotina</taxon>
        <taxon>Agaricomycetes</taxon>
        <taxon>Agaricomycetidae</taxon>
        <taxon>Agaricales</taxon>
        <taxon>Marasmiineae</taxon>
        <taxon>Omphalotaceae</taxon>
        <taxon>Gymnopus</taxon>
    </lineage>
</organism>
<name>A0A6A4I3Z7_9AGAR</name>
<dbReference type="Proteomes" id="UP000799118">
    <property type="component" value="Unassembled WGS sequence"/>
</dbReference>
<keyword evidence="6" id="KW-0106">Calcium</keyword>
<evidence type="ECO:0000256" key="8">
    <source>
        <dbReference type="PIRSR" id="PIRSR602640-4"/>
    </source>
</evidence>
<feature type="binding site" evidence="6">
    <location>
        <position position="193"/>
    </location>
    <ligand>
        <name>Ca(2+)</name>
        <dbReference type="ChEBI" id="CHEBI:29108"/>
        <label>1</label>
        <note>catalytic</note>
    </ligand>
</feature>
<dbReference type="GO" id="GO:0046872">
    <property type="term" value="F:metal ion binding"/>
    <property type="evidence" value="ECO:0007669"/>
    <property type="project" value="UniProtKB-KW"/>
</dbReference>
<keyword evidence="2" id="KW-0378">Hydrolase</keyword>
<evidence type="ECO:0000256" key="2">
    <source>
        <dbReference type="ARBA" id="ARBA00022801"/>
    </source>
</evidence>
<keyword evidence="10" id="KW-1185">Reference proteome</keyword>
<dbReference type="InterPro" id="IPR051288">
    <property type="entry name" value="Serum_paraoxonase/arylesterase"/>
</dbReference>
<evidence type="ECO:0000256" key="6">
    <source>
        <dbReference type="PIRSR" id="PIRSR602640-2"/>
    </source>
</evidence>
<dbReference type="PANTHER" id="PTHR11799:SF12">
    <property type="entry name" value="PARAOXONASE-RELATED"/>
    <property type="match status" value="1"/>
</dbReference>
<evidence type="ECO:0000256" key="5">
    <source>
        <dbReference type="PIRSR" id="PIRSR602640-1"/>
    </source>
</evidence>
<dbReference type="SUPFAM" id="SSF63829">
    <property type="entry name" value="Calcium-dependent phosphotriesterase"/>
    <property type="match status" value="1"/>
</dbReference>
<feature type="glycosylation site" description="N-linked (GlcNAc...) asparagine" evidence="8">
    <location>
        <position position="295"/>
    </location>
</feature>
<dbReference type="InterPro" id="IPR002640">
    <property type="entry name" value="Arylesterase"/>
</dbReference>
<evidence type="ECO:0000313" key="10">
    <source>
        <dbReference type="Proteomes" id="UP000799118"/>
    </source>
</evidence>
<evidence type="ECO:0000256" key="3">
    <source>
        <dbReference type="ARBA" id="ARBA00023157"/>
    </source>
</evidence>
<dbReference type="AlphaFoldDB" id="A0A6A4I3Z7"/>
<evidence type="ECO:0000313" key="9">
    <source>
        <dbReference type="EMBL" id="KAE9403564.1"/>
    </source>
</evidence>
<accession>A0A6A4I3Z7</accession>
<feature type="active site" description="Proton acceptor" evidence="5">
    <location>
        <position position="126"/>
    </location>
</feature>
<comment type="cofactor">
    <cofactor evidence="6">
        <name>Ca(2+)</name>
        <dbReference type="ChEBI" id="CHEBI:29108"/>
    </cofactor>
    <text evidence="6">Binds 2 calcium ions per subunit.</text>
</comment>
<protein>
    <submittedName>
        <fullName evidence="9">Serum paraoxonase/arylesterase</fullName>
    </submittedName>
</protein>
<feature type="disulfide bond" description="In form B" evidence="7">
    <location>
        <begin position="47"/>
        <end position="388"/>
    </location>
</feature>
<evidence type="ECO:0000256" key="7">
    <source>
        <dbReference type="PIRSR" id="PIRSR602640-3"/>
    </source>
</evidence>
<comment type="similarity">
    <text evidence="1">Belongs to the paraoxonase family.</text>
</comment>
<feature type="binding site" evidence="6">
    <location>
        <position position="295"/>
    </location>
    <ligand>
        <name>Ca(2+)</name>
        <dbReference type="ChEBI" id="CHEBI:29108"/>
        <label>1</label>
        <note>catalytic</note>
    </ligand>
</feature>
<sequence>MANILVTALCVSGMILAMLYQMYLNPLMKLFGVFHTVQTFGLEESSCKKIPELQACEKIVLHQPSGILYLACSSLESRTNWIPAMERFNAQGRSDNDYVATFDPNTLKITRLEFKNFNSDQPISVHGMDVVPSAFHADELYVYLVNHRTPPAGQDATVVGADSVIELFKTTVSSKRLTHLRTIRDPTIITPNDVSGQADGKGFFFTNDHGMKTGFARDLRDILFSTSSVGYCHLDRGCKVAASGLMHGNGIVKAPSNDTIYVGSAVGAKIIVFERQANDSLLMTETTPTGHPIDNLSVDSDGTIWAAAFPKSLAVIEHMKNSSYLSPVSALKIYANSGSNLIYGEKHKVEKVFEDDGRIVSGSTSVVHDSERNLLFMHGVTASYLTMCHI</sequence>
<keyword evidence="4 8" id="KW-0325">Glycoprotein</keyword>
<dbReference type="GO" id="GO:0004064">
    <property type="term" value="F:arylesterase activity"/>
    <property type="evidence" value="ECO:0007669"/>
    <property type="project" value="InterPro"/>
</dbReference>
<feature type="binding site" evidence="6">
    <location>
        <position position="249"/>
    </location>
    <ligand>
        <name>Ca(2+)</name>
        <dbReference type="ChEBI" id="CHEBI:29108"/>
        <label>1</label>
        <note>catalytic</note>
    </ligand>
</feature>
<gene>
    <name evidence="9" type="ORF">BT96DRAFT_487728</name>
</gene>
<dbReference type="OrthoDB" id="5307922at2759"/>
<dbReference type="InterPro" id="IPR011042">
    <property type="entry name" value="6-blade_b-propeller_TolB-like"/>
</dbReference>
<evidence type="ECO:0000256" key="4">
    <source>
        <dbReference type="ARBA" id="ARBA00023180"/>
    </source>
</evidence>
<feature type="binding site" evidence="6">
    <location>
        <position position="192"/>
    </location>
    <ligand>
        <name>Ca(2+)</name>
        <dbReference type="ChEBI" id="CHEBI:29108"/>
        <label>1</label>
        <note>catalytic</note>
    </ligand>
</feature>
<dbReference type="Pfam" id="PF01731">
    <property type="entry name" value="Arylesterase"/>
    <property type="match status" value="1"/>
</dbReference>
<evidence type="ECO:0000256" key="1">
    <source>
        <dbReference type="ARBA" id="ARBA00008595"/>
    </source>
</evidence>
<proteinExistence type="inferred from homology"/>
<keyword evidence="3 7" id="KW-1015">Disulfide bond</keyword>
<keyword evidence="6" id="KW-0479">Metal-binding</keyword>
<dbReference type="PANTHER" id="PTHR11799">
    <property type="entry name" value="PARAOXONASE"/>
    <property type="match status" value="1"/>
</dbReference>
<dbReference type="Gene3D" id="2.120.10.30">
    <property type="entry name" value="TolB, C-terminal domain"/>
    <property type="match status" value="1"/>
</dbReference>